<dbReference type="PRINTS" id="PR01021">
    <property type="entry name" value="OMPADOMAIN"/>
</dbReference>
<comment type="subcellular location">
    <subcellularLocation>
        <location evidence="1">Cell outer membrane</location>
    </subcellularLocation>
</comment>
<dbReference type="PANTHER" id="PTHR30329:SF21">
    <property type="entry name" value="LIPOPROTEIN YIAD-RELATED"/>
    <property type="match status" value="1"/>
</dbReference>
<evidence type="ECO:0000259" key="5">
    <source>
        <dbReference type="PROSITE" id="PS51123"/>
    </source>
</evidence>
<name>A0A347VMM8_9HELI</name>
<reference evidence="7 8" key="2">
    <citation type="journal article" date="2016" name="Infect. Immun.">
        <title>Helicobacter saguini, a Novel Helicobacter Isolated from Cotton-Top Tamarins with Ulcerative Colitis, Has Proinflammatory Properties and Induces Typhlocolitis and Dysplasia in Gnotobiotic IL-10-/- Mice.</title>
        <authorList>
            <person name="Shen Z."/>
            <person name="Mannion A."/>
            <person name="Whary M.T."/>
            <person name="Muthupalani S."/>
            <person name="Sheh A."/>
            <person name="Feng Y."/>
            <person name="Gong G."/>
            <person name="Vandamme P."/>
            <person name="Holcombe H.R."/>
            <person name="Paster B.J."/>
            <person name="Fox J.G."/>
        </authorList>
    </citation>
    <scope>NUCLEOTIDE SEQUENCE [LARGE SCALE GENOMIC DNA]</scope>
    <source>
        <strain evidence="7 8">MIT 97-6194</strain>
    </source>
</reference>
<evidence type="ECO:0000256" key="3">
    <source>
        <dbReference type="ARBA" id="ARBA00023237"/>
    </source>
</evidence>
<dbReference type="CDD" id="cd07185">
    <property type="entry name" value="OmpA_C-like"/>
    <property type="match status" value="1"/>
</dbReference>
<dbReference type="SUPFAM" id="SSF103088">
    <property type="entry name" value="OmpA-like"/>
    <property type="match status" value="1"/>
</dbReference>
<dbReference type="PROSITE" id="PS51123">
    <property type="entry name" value="OMPA_2"/>
    <property type="match status" value="1"/>
</dbReference>
<dbReference type="InterPro" id="IPR050330">
    <property type="entry name" value="Bact_OuterMem_StrucFunc"/>
</dbReference>
<accession>A0A347VMM8</accession>
<evidence type="ECO:0000256" key="4">
    <source>
        <dbReference type="PROSITE-ProRule" id="PRU00473"/>
    </source>
</evidence>
<reference evidence="7" key="3">
    <citation type="submission" date="2018-04" db="EMBL/GenBank/DDBJ databases">
        <authorList>
            <person name="Sheh A."/>
            <person name="Shen Z."/>
            <person name="Mannion A.J."/>
            <person name="Fox J.G."/>
        </authorList>
    </citation>
    <scope>NUCLEOTIDE SEQUENCE</scope>
    <source>
        <strain evidence="7">MIT 97-6194</strain>
    </source>
</reference>
<evidence type="ECO:0000313" key="9">
    <source>
        <dbReference type="Proteomes" id="UP000477070"/>
    </source>
</evidence>
<dbReference type="GO" id="GO:0009279">
    <property type="term" value="C:cell outer membrane"/>
    <property type="evidence" value="ECO:0007669"/>
    <property type="project" value="UniProtKB-SubCell"/>
</dbReference>
<keyword evidence="2 4" id="KW-0472">Membrane</keyword>
<dbReference type="EMBL" id="QBIU01000002">
    <property type="protein sequence ID" value="MWV70482.1"/>
    <property type="molecule type" value="Genomic_DNA"/>
</dbReference>
<dbReference type="OrthoDB" id="9809164at2"/>
<reference evidence="6 9" key="4">
    <citation type="submission" date="2019-12" db="EMBL/GenBank/DDBJ databases">
        <title>Multi-Generational Helicobacter saguini Isolates.</title>
        <authorList>
            <person name="Mannion A."/>
            <person name="Shen Z."/>
            <person name="Fox J.G."/>
        </authorList>
    </citation>
    <scope>NUCLEOTIDE SEQUENCE [LARGE SCALE GENOMIC DNA]</scope>
    <source>
        <strain evidence="6">16-048</strain>
        <strain evidence="9">16-048 (F4)</strain>
    </source>
</reference>
<dbReference type="InterPro" id="IPR036737">
    <property type="entry name" value="OmpA-like_sf"/>
</dbReference>
<keyword evidence="3" id="KW-0998">Cell outer membrane</keyword>
<protein>
    <submittedName>
        <fullName evidence="6">OmpA family protein</fullName>
    </submittedName>
</protein>
<proteinExistence type="predicted"/>
<dbReference type="Pfam" id="PF00691">
    <property type="entry name" value="OmpA"/>
    <property type="match status" value="1"/>
</dbReference>
<evidence type="ECO:0000313" key="6">
    <source>
        <dbReference type="EMBL" id="MWV70482.1"/>
    </source>
</evidence>
<dbReference type="AlphaFoldDB" id="A0A347VMM8"/>
<reference evidence="7 8" key="1">
    <citation type="journal article" date="2014" name="Genome Announc.">
        <title>Draft genome sequences of eight enterohepatic helicobacter species isolated from both laboratory and wild rodents.</title>
        <authorList>
            <person name="Sheh A."/>
            <person name="Shen Z."/>
            <person name="Fox J.G."/>
        </authorList>
    </citation>
    <scope>NUCLEOTIDE SEQUENCE [LARGE SCALE GENOMIC DNA]</scope>
    <source>
        <strain evidence="7 8">MIT 97-6194</strain>
    </source>
</reference>
<feature type="domain" description="OmpA-like" evidence="5">
    <location>
        <begin position="1"/>
        <end position="93"/>
    </location>
</feature>
<evidence type="ECO:0000256" key="2">
    <source>
        <dbReference type="ARBA" id="ARBA00023136"/>
    </source>
</evidence>
<dbReference type="Gene3D" id="3.30.1330.60">
    <property type="entry name" value="OmpA-like domain"/>
    <property type="match status" value="1"/>
</dbReference>
<organism evidence="7 8">
    <name type="scientific">Helicobacter saguini</name>
    <dbReference type="NCBI Taxonomy" id="1548018"/>
    <lineage>
        <taxon>Bacteria</taxon>
        <taxon>Pseudomonadati</taxon>
        <taxon>Campylobacterota</taxon>
        <taxon>Epsilonproteobacteria</taxon>
        <taxon>Campylobacterales</taxon>
        <taxon>Helicobacteraceae</taxon>
        <taxon>Helicobacter</taxon>
    </lineage>
</organism>
<dbReference type="PANTHER" id="PTHR30329">
    <property type="entry name" value="STATOR ELEMENT OF FLAGELLAR MOTOR COMPLEX"/>
    <property type="match status" value="1"/>
</dbReference>
<dbReference type="InterPro" id="IPR006664">
    <property type="entry name" value="OMP_bac"/>
</dbReference>
<gene>
    <name evidence="6" type="ORF">DCO61_10875</name>
    <name evidence="7" type="ORF">LS64_010515</name>
</gene>
<keyword evidence="8" id="KW-1185">Reference proteome</keyword>
<sequence length="93" mass="10553">MQEYIRANADFIKEHNIESVVLQGNTDEVGSDEYNMALGHKRALSVRDALVIYGLPKSMFSTISYGTHNPTCLEHTKECHAKNRRTEIVEKSN</sequence>
<comment type="caution">
    <text evidence="7">The sequence shown here is derived from an EMBL/GenBank/DDBJ whole genome shotgun (WGS) entry which is preliminary data.</text>
</comment>
<evidence type="ECO:0000313" key="8">
    <source>
        <dbReference type="Proteomes" id="UP000029714"/>
    </source>
</evidence>
<dbReference type="EMBL" id="JRMP02000021">
    <property type="protein sequence ID" value="TLD92357.1"/>
    <property type="molecule type" value="Genomic_DNA"/>
</dbReference>
<evidence type="ECO:0000256" key="1">
    <source>
        <dbReference type="ARBA" id="ARBA00004442"/>
    </source>
</evidence>
<evidence type="ECO:0000313" key="7">
    <source>
        <dbReference type="EMBL" id="TLD92357.1"/>
    </source>
</evidence>
<dbReference type="InterPro" id="IPR006665">
    <property type="entry name" value="OmpA-like"/>
</dbReference>
<dbReference type="Proteomes" id="UP000029714">
    <property type="component" value="Unassembled WGS sequence"/>
</dbReference>
<dbReference type="Proteomes" id="UP000477070">
    <property type="component" value="Unassembled WGS sequence"/>
</dbReference>